<keyword evidence="4 7" id="KW-0456">Lyase</keyword>
<evidence type="ECO:0000256" key="1">
    <source>
        <dbReference type="ARBA" id="ARBA00004744"/>
    </source>
</evidence>
<comment type="pathway">
    <text evidence="1 7">Porphyrin-containing compound metabolism; protoheme biosynthesis.</text>
</comment>
<dbReference type="Gene3D" id="3.40.50.1400">
    <property type="match status" value="2"/>
</dbReference>
<organism evidence="10 11">
    <name type="scientific">Microbacterium horticulturae</name>
    <dbReference type="NCBI Taxonomy" id="3028316"/>
    <lineage>
        <taxon>Bacteria</taxon>
        <taxon>Bacillati</taxon>
        <taxon>Actinomycetota</taxon>
        <taxon>Actinomycetes</taxon>
        <taxon>Micrococcales</taxon>
        <taxon>Microbacteriaceae</taxon>
        <taxon>Microbacterium</taxon>
    </lineage>
</organism>
<dbReference type="NCBIfam" id="NF000689">
    <property type="entry name" value="PRK00035.2-1"/>
    <property type="match status" value="1"/>
</dbReference>
<feature type="region of interest" description="Disordered" evidence="9">
    <location>
        <begin position="334"/>
        <end position="363"/>
    </location>
</feature>
<feature type="binding site" evidence="7">
    <location>
        <position position="53"/>
    </location>
    <ligand>
        <name>Fe-coproporphyrin III</name>
        <dbReference type="ChEBI" id="CHEBI:68438"/>
    </ligand>
</feature>
<evidence type="ECO:0000256" key="7">
    <source>
        <dbReference type="HAMAP-Rule" id="MF_00323"/>
    </source>
</evidence>
<dbReference type="Pfam" id="PF00762">
    <property type="entry name" value="Ferrochelatase"/>
    <property type="match status" value="1"/>
</dbReference>
<keyword evidence="5 7" id="KW-0627">Porphyrin biosynthesis</keyword>
<accession>A0ABY8BZM6</accession>
<dbReference type="CDD" id="cd03411">
    <property type="entry name" value="Ferrochelatase_N"/>
    <property type="match status" value="1"/>
</dbReference>
<feature type="binding site" evidence="7">
    <location>
        <position position="280"/>
    </location>
    <ligand>
        <name>Fe(2+)</name>
        <dbReference type="ChEBI" id="CHEBI:29033"/>
    </ligand>
</feature>
<comment type="function">
    <text evidence="7">Involved in coproporphyrin-dependent heme b biosynthesis. Catalyzes the insertion of ferrous iron into coproporphyrin III to form Fe-coproporphyrin III.</text>
</comment>
<feature type="binding site" evidence="7">
    <location>
        <position position="191"/>
    </location>
    <ligand>
        <name>Fe(2+)</name>
        <dbReference type="ChEBI" id="CHEBI:29033"/>
    </ligand>
</feature>
<evidence type="ECO:0000313" key="10">
    <source>
        <dbReference type="EMBL" id="WEG08557.1"/>
    </source>
</evidence>
<dbReference type="Proteomes" id="UP001214553">
    <property type="component" value="Chromosome"/>
</dbReference>
<comment type="subcellular location">
    <subcellularLocation>
        <location evidence="7">Cytoplasm</location>
    </subcellularLocation>
</comment>
<evidence type="ECO:0000256" key="5">
    <source>
        <dbReference type="ARBA" id="ARBA00023244"/>
    </source>
</evidence>
<reference evidence="10 11" key="1">
    <citation type="submission" date="2023-03" db="EMBL/GenBank/DDBJ databases">
        <title>Genome sequence of Microbacterium sp. KACC 23027.</title>
        <authorList>
            <person name="Kim S."/>
            <person name="Heo J."/>
            <person name="Kwon S.-W."/>
        </authorList>
    </citation>
    <scope>NUCLEOTIDE SEQUENCE [LARGE SCALE GENOMIC DNA]</scope>
    <source>
        <strain evidence="10 11">KACC 23027</strain>
    </source>
</reference>
<keyword evidence="3 7" id="KW-0350">Heme biosynthesis</keyword>
<dbReference type="InterPro" id="IPR033644">
    <property type="entry name" value="Ferrochelatase_C"/>
</dbReference>
<evidence type="ECO:0000256" key="4">
    <source>
        <dbReference type="ARBA" id="ARBA00023239"/>
    </source>
</evidence>
<evidence type="ECO:0000256" key="6">
    <source>
        <dbReference type="ARBA" id="ARBA00024536"/>
    </source>
</evidence>
<evidence type="ECO:0000256" key="2">
    <source>
        <dbReference type="ARBA" id="ARBA00023004"/>
    </source>
</evidence>
<proteinExistence type="inferred from homology"/>
<dbReference type="NCBIfam" id="TIGR00109">
    <property type="entry name" value="hemH"/>
    <property type="match status" value="1"/>
</dbReference>
<dbReference type="EC" id="4.99.1.9" evidence="7"/>
<dbReference type="CDD" id="cd00419">
    <property type="entry name" value="Ferrochelatase_C"/>
    <property type="match status" value="1"/>
</dbReference>
<dbReference type="InterPro" id="IPR033659">
    <property type="entry name" value="Ferrochelatase_N"/>
</dbReference>
<sequence length="363" mass="38704">MTAFDAILLASFGGPEGQDDVIPFLRNVTRGRGIPDERLEEVAVHYRHNGGVSPINAQNRALKAALETELAAREIELPVYWGNRNWNPYFADAVREAHAAGDDRLLAVVTSAYTSYSGVGQYRENFEQTLADTGLEGTVTIDRLREFFDHPGFVAPFIEGVRDAVRDTSSRPAGSLSAGAATPTHVLFVTHSIPNTAAEASGPEHGPGGAYVAQHLAVADVIAASAAPGVAYSLAYQSRSGDPRTPWLEPDVNDEIRRLAASGVQHVVVVPIGFVSDHMEVIWDLDTEAAETAAEVGIGFSRVATPGVHPAFVSGLVDLIEERLNDVPDAERPHLTALGPWPDHATVGASQRGTADAEPAVVR</sequence>
<comment type="similarity">
    <text evidence="7 8">Belongs to the ferrochelatase family.</text>
</comment>
<dbReference type="EMBL" id="CP119108">
    <property type="protein sequence ID" value="WEG08557.1"/>
    <property type="molecule type" value="Genomic_DNA"/>
</dbReference>
<evidence type="ECO:0000256" key="8">
    <source>
        <dbReference type="RuleBase" id="RU004185"/>
    </source>
</evidence>
<keyword evidence="11" id="KW-1185">Reference proteome</keyword>
<keyword evidence="7" id="KW-0479">Metal-binding</keyword>
<dbReference type="PANTHER" id="PTHR11108:SF1">
    <property type="entry name" value="FERROCHELATASE, MITOCHONDRIAL"/>
    <property type="match status" value="1"/>
</dbReference>
<dbReference type="InterPro" id="IPR001015">
    <property type="entry name" value="Ferrochelatase"/>
</dbReference>
<dbReference type="PANTHER" id="PTHR11108">
    <property type="entry name" value="FERROCHELATASE"/>
    <property type="match status" value="1"/>
</dbReference>
<keyword evidence="7" id="KW-0963">Cytoplasm</keyword>
<dbReference type="SUPFAM" id="SSF53800">
    <property type="entry name" value="Chelatase"/>
    <property type="match status" value="1"/>
</dbReference>
<comment type="caution">
    <text evidence="7">Lacks conserved residue(s) required for the propagation of feature annotation.</text>
</comment>
<protein>
    <recommendedName>
        <fullName evidence="7">Coproporphyrin III ferrochelatase</fullName>
        <ecNumber evidence="7">4.99.1.9</ecNumber>
    </recommendedName>
</protein>
<evidence type="ECO:0000256" key="9">
    <source>
        <dbReference type="SAM" id="MobiDB-lite"/>
    </source>
</evidence>
<evidence type="ECO:0000313" key="11">
    <source>
        <dbReference type="Proteomes" id="UP001214553"/>
    </source>
</evidence>
<dbReference type="HAMAP" id="MF_00323">
    <property type="entry name" value="Ferrochelatase"/>
    <property type="match status" value="1"/>
</dbReference>
<keyword evidence="2 7" id="KW-0408">Iron</keyword>
<feature type="binding site" evidence="7">
    <location>
        <position position="122"/>
    </location>
    <ligand>
        <name>Fe-coproporphyrin III</name>
        <dbReference type="ChEBI" id="CHEBI:68438"/>
    </ligand>
</feature>
<gene>
    <name evidence="7" type="primary">cpfC</name>
    <name evidence="10" type="ORF">PU630_15125</name>
</gene>
<dbReference type="RefSeq" id="WP_275277885.1">
    <property type="nucleotide sequence ID" value="NZ_CP119108.1"/>
</dbReference>
<evidence type="ECO:0000256" key="3">
    <source>
        <dbReference type="ARBA" id="ARBA00023133"/>
    </source>
</evidence>
<name>A0ABY8BZM6_9MICO</name>
<comment type="catalytic activity">
    <reaction evidence="6">
        <text>Fe-coproporphyrin III + 2 H(+) = coproporphyrin III + Fe(2+)</text>
        <dbReference type="Rhea" id="RHEA:49572"/>
        <dbReference type="ChEBI" id="CHEBI:15378"/>
        <dbReference type="ChEBI" id="CHEBI:29033"/>
        <dbReference type="ChEBI" id="CHEBI:68438"/>
        <dbReference type="ChEBI" id="CHEBI:131725"/>
        <dbReference type="EC" id="4.99.1.9"/>
    </reaction>
    <physiologicalReaction direction="right-to-left" evidence="6">
        <dbReference type="Rhea" id="RHEA:49574"/>
    </physiologicalReaction>
</comment>